<dbReference type="AlphaFoldDB" id="A0A4Y9YUR8"/>
<organism evidence="2 3">
    <name type="scientific">Dentipellis fragilis</name>
    <dbReference type="NCBI Taxonomy" id="205917"/>
    <lineage>
        <taxon>Eukaryota</taxon>
        <taxon>Fungi</taxon>
        <taxon>Dikarya</taxon>
        <taxon>Basidiomycota</taxon>
        <taxon>Agaricomycotina</taxon>
        <taxon>Agaricomycetes</taxon>
        <taxon>Russulales</taxon>
        <taxon>Hericiaceae</taxon>
        <taxon>Dentipellis</taxon>
    </lineage>
</organism>
<accession>A0A4Y9YUR8</accession>
<sequence>MSLGLSVCINDRVMASPVHHVPCGAFLQIGQTPDAQRPPPSSPSGHVLPGRRRPSISLGDGTDTVSDHDDPALLDADRQRALTESRGFPVRPRNVSSGIYLDAACGFPRMEWMPTLHAASGEARAPQVSTTQLACNWNVVAPHMHILLARCLSESPLLCSAAGSGRRSALGGRHALLPCAASRPPTYAHTQTDRSQAVSPPRIHSYACPSTARASLLIATTHCRRAMWTVRMWRARIRGWIQSASCRTSIPGDLGSPRLPRASQTLRPESLGEPNHPAFPSSAEAALLLL</sequence>
<gene>
    <name evidence="2" type="ORF">EVG20_g5813</name>
</gene>
<name>A0A4Y9YUR8_9AGAM</name>
<comment type="caution">
    <text evidence="2">The sequence shown here is derived from an EMBL/GenBank/DDBJ whole genome shotgun (WGS) entry which is preliminary data.</text>
</comment>
<evidence type="ECO:0000256" key="1">
    <source>
        <dbReference type="SAM" id="MobiDB-lite"/>
    </source>
</evidence>
<dbReference type="Proteomes" id="UP000298327">
    <property type="component" value="Unassembled WGS sequence"/>
</dbReference>
<evidence type="ECO:0000313" key="2">
    <source>
        <dbReference type="EMBL" id="TFY64849.1"/>
    </source>
</evidence>
<keyword evidence="3" id="KW-1185">Reference proteome</keyword>
<proteinExistence type="predicted"/>
<protein>
    <submittedName>
        <fullName evidence="2">Uncharacterized protein</fullName>
    </submittedName>
</protein>
<feature type="region of interest" description="Disordered" evidence="1">
    <location>
        <begin position="252"/>
        <end position="278"/>
    </location>
</feature>
<feature type="region of interest" description="Disordered" evidence="1">
    <location>
        <begin position="30"/>
        <end position="71"/>
    </location>
</feature>
<reference evidence="2 3" key="1">
    <citation type="submission" date="2019-02" db="EMBL/GenBank/DDBJ databases">
        <title>Genome sequencing of the rare red list fungi Dentipellis fragilis.</title>
        <authorList>
            <person name="Buettner E."/>
            <person name="Kellner H."/>
        </authorList>
    </citation>
    <scope>NUCLEOTIDE SEQUENCE [LARGE SCALE GENOMIC DNA]</scope>
    <source>
        <strain evidence="2 3">DSM 105465</strain>
    </source>
</reference>
<evidence type="ECO:0000313" key="3">
    <source>
        <dbReference type="Proteomes" id="UP000298327"/>
    </source>
</evidence>
<dbReference type="EMBL" id="SEOQ01000359">
    <property type="protein sequence ID" value="TFY64849.1"/>
    <property type="molecule type" value="Genomic_DNA"/>
</dbReference>